<name>A0A167XNA7_9HYPO</name>
<evidence type="ECO:0000313" key="10">
    <source>
        <dbReference type="EMBL" id="KZZ90279.1"/>
    </source>
</evidence>
<feature type="domain" description="C2H2-type" evidence="8">
    <location>
        <begin position="42"/>
        <end position="65"/>
    </location>
</feature>
<gene>
    <name evidence="10" type="ORF">AAL_07380</name>
</gene>
<keyword evidence="3 6" id="KW-0863">Zinc-finger</keyword>
<evidence type="ECO:0000259" key="9">
    <source>
        <dbReference type="PROSITE" id="PS50808"/>
    </source>
</evidence>
<dbReference type="PANTHER" id="PTHR23215">
    <property type="entry name" value="ZINC FINGER PROTEIN 207"/>
    <property type="match status" value="1"/>
</dbReference>
<dbReference type="PROSITE" id="PS00028">
    <property type="entry name" value="ZINC_FINGER_C2H2_1"/>
    <property type="match status" value="1"/>
</dbReference>
<accession>A0A167XNA7</accession>
<keyword evidence="11" id="KW-1185">Reference proteome</keyword>
<feature type="region of interest" description="Disordered" evidence="7">
    <location>
        <begin position="270"/>
        <end position="295"/>
    </location>
</feature>
<evidence type="ECO:0000256" key="2">
    <source>
        <dbReference type="ARBA" id="ARBA00022723"/>
    </source>
</evidence>
<evidence type="ECO:0000313" key="11">
    <source>
        <dbReference type="Proteomes" id="UP000078544"/>
    </source>
</evidence>
<evidence type="ECO:0000256" key="7">
    <source>
        <dbReference type="SAM" id="MobiDB-lite"/>
    </source>
</evidence>
<comment type="subcellular location">
    <subcellularLocation>
        <location evidence="1">Nucleus</location>
    </subcellularLocation>
</comment>
<proteinExistence type="predicted"/>
<dbReference type="Gene3D" id="3.30.160.60">
    <property type="entry name" value="Classic Zinc Finger"/>
    <property type="match status" value="1"/>
</dbReference>
<feature type="domain" description="BED-type" evidence="9">
    <location>
        <begin position="13"/>
        <end position="72"/>
    </location>
</feature>
<dbReference type="AlphaFoldDB" id="A0A167XNA7"/>
<reference evidence="10 11" key="1">
    <citation type="journal article" date="2016" name="Genome Biol. Evol.">
        <title>Divergent and convergent evolution of fungal pathogenicity.</title>
        <authorList>
            <person name="Shang Y."/>
            <person name="Xiao G."/>
            <person name="Zheng P."/>
            <person name="Cen K."/>
            <person name="Zhan S."/>
            <person name="Wang C."/>
        </authorList>
    </citation>
    <scope>NUCLEOTIDE SEQUENCE [LARGE SCALE GENOMIC DNA]</scope>
    <source>
        <strain evidence="10 11">RCEF 2490</strain>
    </source>
</reference>
<dbReference type="STRING" id="1081109.A0A167XNA7"/>
<evidence type="ECO:0000256" key="1">
    <source>
        <dbReference type="ARBA" id="ARBA00004123"/>
    </source>
</evidence>
<evidence type="ECO:0000256" key="5">
    <source>
        <dbReference type="ARBA" id="ARBA00023242"/>
    </source>
</evidence>
<dbReference type="GO" id="GO:0008270">
    <property type="term" value="F:zinc ion binding"/>
    <property type="evidence" value="ECO:0007669"/>
    <property type="project" value="UniProtKB-KW"/>
</dbReference>
<dbReference type="InterPro" id="IPR003656">
    <property type="entry name" value="Znf_BED"/>
</dbReference>
<comment type="caution">
    <text evidence="10">The sequence shown here is derived from an EMBL/GenBank/DDBJ whole genome shotgun (WGS) entry which is preliminary data.</text>
</comment>
<dbReference type="InterPro" id="IPR036236">
    <property type="entry name" value="Znf_C2H2_sf"/>
</dbReference>
<evidence type="ECO:0000256" key="6">
    <source>
        <dbReference type="PROSITE-ProRule" id="PRU00042"/>
    </source>
</evidence>
<dbReference type="PROSITE" id="PS50808">
    <property type="entry name" value="ZF_BED"/>
    <property type="match status" value="1"/>
</dbReference>
<feature type="region of interest" description="Disordered" evidence="7">
    <location>
        <begin position="187"/>
        <end position="257"/>
    </location>
</feature>
<sequence>MGKRNRSRPNVEEVLARPWCYYCERDFEDLKLLISHQKAKHFKCDRCGRRLNTAGGLSVHLNQVHKETLSHVENALPNRQGLEVEIFGMEGIPQEALDQHRNRIIQNFYQAQEDRRIATGNPASGHATPRKKMKIETADELMRRLAEFRAQKKAGIIKPGILETGSIDQVTEGQLVSCTIGGGGHESLSLQNVSQDHQQPVHQQPAVDQSVYSSHALHGTGIAETLPARPPSSTTIGSGLPQRPPQAGHWASEGPQGDDIDQLIRMAEAGVKPSQSHEPEINVEKKSKKEKKGKMVYDDMEFSPEERMAALPRYAFLTQAGA</sequence>
<dbReference type="GO" id="GO:0003677">
    <property type="term" value="F:DNA binding"/>
    <property type="evidence" value="ECO:0007669"/>
    <property type="project" value="InterPro"/>
</dbReference>
<dbReference type="PROSITE" id="PS50157">
    <property type="entry name" value="ZINC_FINGER_C2H2_2"/>
    <property type="match status" value="1"/>
</dbReference>
<dbReference type="EMBL" id="AZGY01000022">
    <property type="protein sequence ID" value="KZZ90279.1"/>
    <property type="molecule type" value="Genomic_DNA"/>
</dbReference>
<protein>
    <submittedName>
        <fullName evidence="10">RING-6 like protein</fullName>
    </submittedName>
</protein>
<keyword evidence="2" id="KW-0479">Metal-binding</keyword>
<evidence type="ECO:0000256" key="4">
    <source>
        <dbReference type="ARBA" id="ARBA00022833"/>
    </source>
</evidence>
<evidence type="ECO:0000259" key="8">
    <source>
        <dbReference type="PROSITE" id="PS50157"/>
    </source>
</evidence>
<evidence type="ECO:0000256" key="3">
    <source>
        <dbReference type="ARBA" id="ARBA00022771"/>
    </source>
</evidence>
<keyword evidence="5" id="KW-0539">Nucleus</keyword>
<dbReference type="Proteomes" id="UP000078544">
    <property type="component" value="Unassembled WGS sequence"/>
</dbReference>
<dbReference type="CDD" id="cd20908">
    <property type="entry name" value="SUF4-like"/>
    <property type="match status" value="1"/>
</dbReference>
<dbReference type="GO" id="GO:0005634">
    <property type="term" value="C:nucleus"/>
    <property type="evidence" value="ECO:0007669"/>
    <property type="project" value="UniProtKB-SubCell"/>
</dbReference>
<dbReference type="InterPro" id="IPR013087">
    <property type="entry name" value="Znf_C2H2_type"/>
</dbReference>
<dbReference type="OrthoDB" id="1306014at2759"/>
<feature type="compositionally biased region" description="Basic and acidic residues" evidence="7">
    <location>
        <begin position="275"/>
        <end position="295"/>
    </location>
</feature>
<dbReference type="SUPFAM" id="SSF57667">
    <property type="entry name" value="beta-beta-alpha zinc fingers"/>
    <property type="match status" value="1"/>
</dbReference>
<keyword evidence="4" id="KW-0862">Zinc</keyword>
<organism evidence="10 11">
    <name type="scientific">Moelleriella libera RCEF 2490</name>
    <dbReference type="NCBI Taxonomy" id="1081109"/>
    <lineage>
        <taxon>Eukaryota</taxon>
        <taxon>Fungi</taxon>
        <taxon>Dikarya</taxon>
        <taxon>Ascomycota</taxon>
        <taxon>Pezizomycotina</taxon>
        <taxon>Sordariomycetes</taxon>
        <taxon>Hypocreomycetidae</taxon>
        <taxon>Hypocreales</taxon>
        <taxon>Clavicipitaceae</taxon>
        <taxon>Moelleriella</taxon>
    </lineage>
</organism>
<feature type="compositionally biased region" description="Polar residues" evidence="7">
    <location>
        <begin position="188"/>
        <end position="213"/>
    </location>
</feature>
<dbReference type="FunFam" id="3.30.160.60:FF:000354">
    <property type="entry name" value="C2H2 finger domain-containing protein"/>
    <property type="match status" value="1"/>
</dbReference>
<dbReference type="SMART" id="SM00355">
    <property type="entry name" value="ZnF_C2H2"/>
    <property type="match status" value="2"/>
</dbReference>
<dbReference type="PANTHER" id="PTHR23215:SF0">
    <property type="entry name" value="BUB3-INTERACTING AND GLEBS MOTIF-CONTAINING PROTEIN ZNF207"/>
    <property type="match status" value="1"/>
</dbReference>